<comment type="similarity">
    <text evidence="2 4">Belongs to the bacterial solute-binding protein 3 family.</text>
</comment>
<feature type="signal peptide" evidence="5">
    <location>
        <begin position="1"/>
        <end position="27"/>
    </location>
</feature>
<dbReference type="SMART" id="SM00062">
    <property type="entry name" value="PBPb"/>
    <property type="match status" value="1"/>
</dbReference>
<accession>A0A842JFQ4</accession>
<dbReference type="PANTHER" id="PTHR35936">
    <property type="entry name" value="MEMBRANE-BOUND LYTIC MUREIN TRANSGLYCOSYLASE F"/>
    <property type="match status" value="1"/>
</dbReference>
<comment type="subcellular location">
    <subcellularLocation>
        <location evidence="1">Cell envelope</location>
    </subcellularLocation>
</comment>
<evidence type="ECO:0000256" key="2">
    <source>
        <dbReference type="ARBA" id="ARBA00010333"/>
    </source>
</evidence>
<proteinExistence type="inferred from homology"/>
<evidence type="ECO:0000256" key="4">
    <source>
        <dbReference type="RuleBase" id="RU003744"/>
    </source>
</evidence>
<keyword evidence="8" id="KW-1185">Reference proteome</keyword>
<keyword evidence="3 5" id="KW-0732">Signal</keyword>
<dbReference type="PANTHER" id="PTHR35936:SF34">
    <property type="entry name" value="ABC TRANSPORTER EXTRACELLULAR-BINDING PROTEIN YCKB-RELATED"/>
    <property type="match status" value="1"/>
</dbReference>
<comment type="caution">
    <text evidence="7">The sequence shown here is derived from an EMBL/GenBank/DDBJ whole genome shotgun (WGS) entry which is preliminary data.</text>
</comment>
<gene>
    <name evidence="7" type="ORF">H7313_10665</name>
</gene>
<dbReference type="AlphaFoldDB" id="A0A842JFQ4"/>
<feature type="domain" description="Solute-binding protein family 3/N-terminal" evidence="6">
    <location>
        <begin position="42"/>
        <end position="278"/>
    </location>
</feature>
<evidence type="ECO:0000256" key="5">
    <source>
        <dbReference type="SAM" id="SignalP"/>
    </source>
</evidence>
<dbReference type="SUPFAM" id="SSF53850">
    <property type="entry name" value="Periplasmic binding protein-like II"/>
    <property type="match status" value="1"/>
</dbReference>
<dbReference type="Pfam" id="PF00497">
    <property type="entry name" value="SBP_bac_3"/>
    <property type="match status" value="1"/>
</dbReference>
<name>A0A842JFQ4_9ACTN</name>
<evidence type="ECO:0000313" key="7">
    <source>
        <dbReference type="EMBL" id="MBC2889796.1"/>
    </source>
</evidence>
<reference evidence="7 8" key="1">
    <citation type="submission" date="2020-08" db="EMBL/GenBank/DDBJ databases">
        <authorList>
            <person name="Liu C."/>
            <person name="Sun Q."/>
        </authorList>
    </citation>
    <scope>NUCLEOTIDE SEQUENCE [LARGE SCALE GENOMIC DNA]</scope>
    <source>
        <strain evidence="7 8">N22</strain>
    </source>
</reference>
<dbReference type="Gene3D" id="3.40.190.10">
    <property type="entry name" value="Periplasmic binding protein-like II"/>
    <property type="match status" value="2"/>
</dbReference>
<dbReference type="Proteomes" id="UP000587396">
    <property type="component" value="Unassembled WGS sequence"/>
</dbReference>
<feature type="chain" id="PRO_5039204911" evidence="5">
    <location>
        <begin position="28"/>
        <end position="278"/>
    </location>
</feature>
<dbReference type="GO" id="GO:0030313">
    <property type="term" value="C:cell envelope"/>
    <property type="evidence" value="ECO:0007669"/>
    <property type="project" value="UniProtKB-SubCell"/>
</dbReference>
<evidence type="ECO:0000313" key="8">
    <source>
        <dbReference type="Proteomes" id="UP000587396"/>
    </source>
</evidence>
<evidence type="ECO:0000256" key="3">
    <source>
        <dbReference type="ARBA" id="ARBA00022729"/>
    </source>
</evidence>
<sequence>MGGIGKRRGMAFLLVALALACALAGLAGCAGDGGKGTAANGTLRVGVRSDVVGFGYLNEDTGKYYGLEIDIANELAERLGYADVEFVTVLPENRKDLLQNGEVDCLIACYSIAESREKNFDFSPAYYEDSSIMMVENSSLVASIEGLKGGTIATMSGANTAPQLAQRLTDVGFTSGEVVSQTEDHAETVFDTFRLVQLDSYRDLSRALEEGTVDAACMDGSIAHTYLNDNRSVLSFKIATQSYGVATQKDSELSKPVSDAVQAMIDDGTVAELTDKWD</sequence>
<dbReference type="EMBL" id="JACMSE010000007">
    <property type="protein sequence ID" value="MBC2889796.1"/>
    <property type="molecule type" value="Genomic_DNA"/>
</dbReference>
<organism evidence="7 8">
    <name type="scientific">Gordonibacter massiliensis</name>
    <name type="common">ex Traore et al. 2017</name>
    <dbReference type="NCBI Taxonomy" id="1841863"/>
    <lineage>
        <taxon>Bacteria</taxon>
        <taxon>Bacillati</taxon>
        <taxon>Actinomycetota</taxon>
        <taxon>Coriobacteriia</taxon>
        <taxon>Eggerthellales</taxon>
        <taxon>Eggerthellaceae</taxon>
        <taxon>Gordonibacter</taxon>
    </lineage>
</organism>
<evidence type="ECO:0000259" key="6">
    <source>
        <dbReference type="SMART" id="SM00062"/>
    </source>
</evidence>
<dbReference type="InterPro" id="IPR018313">
    <property type="entry name" value="SBP_3_CS"/>
</dbReference>
<dbReference type="PROSITE" id="PS51257">
    <property type="entry name" value="PROKAR_LIPOPROTEIN"/>
    <property type="match status" value="1"/>
</dbReference>
<dbReference type="PROSITE" id="PS01039">
    <property type="entry name" value="SBP_BACTERIAL_3"/>
    <property type="match status" value="1"/>
</dbReference>
<evidence type="ECO:0000256" key="1">
    <source>
        <dbReference type="ARBA" id="ARBA00004196"/>
    </source>
</evidence>
<protein>
    <submittedName>
        <fullName evidence="7">Transporter substrate-binding domain-containing protein</fullName>
    </submittedName>
</protein>
<dbReference type="InterPro" id="IPR001638">
    <property type="entry name" value="Solute-binding_3/MltF_N"/>
</dbReference>